<evidence type="ECO:0000259" key="3">
    <source>
        <dbReference type="PROSITE" id="PS50977"/>
    </source>
</evidence>
<dbReference type="InterPro" id="IPR050624">
    <property type="entry name" value="HTH-type_Tx_Regulator"/>
</dbReference>
<dbReference type="PANTHER" id="PTHR43479:SF7">
    <property type="entry name" value="TETR-FAMILY TRANSCRIPTIONAL REGULATOR"/>
    <property type="match status" value="1"/>
</dbReference>
<accession>A0A9D2NSQ3</accession>
<gene>
    <name evidence="4" type="ORF">H9757_02435</name>
</gene>
<reference evidence="4" key="1">
    <citation type="journal article" date="2021" name="PeerJ">
        <title>Extensive microbial diversity within the chicken gut microbiome revealed by metagenomics and culture.</title>
        <authorList>
            <person name="Gilroy R."/>
            <person name="Ravi A."/>
            <person name="Getino M."/>
            <person name="Pursley I."/>
            <person name="Horton D.L."/>
            <person name="Alikhan N.F."/>
            <person name="Baker D."/>
            <person name="Gharbi K."/>
            <person name="Hall N."/>
            <person name="Watson M."/>
            <person name="Adriaenssens E.M."/>
            <person name="Foster-Nyarko E."/>
            <person name="Jarju S."/>
            <person name="Secka A."/>
            <person name="Antonio M."/>
            <person name="Oren A."/>
            <person name="Chaudhuri R.R."/>
            <person name="La Ragione R."/>
            <person name="Hildebrand F."/>
            <person name="Pallen M.J."/>
        </authorList>
    </citation>
    <scope>NUCLEOTIDE SEQUENCE</scope>
    <source>
        <strain evidence="4">ChiGjej1B1-1692</strain>
    </source>
</reference>
<reference evidence="4" key="2">
    <citation type="submission" date="2021-04" db="EMBL/GenBank/DDBJ databases">
        <authorList>
            <person name="Gilroy R."/>
        </authorList>
    </citation>
    <scope>NUCLEOTIDE SEQUENCE</scope>
    <source>
        <strain evidence="4">ChiGjej1B1-1692</strain>
    </source>
</reference>
<keyword evidence="1 2" id="KW-0238">DNA-binding</keyword>
<evidence type="ECO:0000313" key="4">
    <source>
        <dbReference type="EMBL" id="HJC37911.1"/>
    </source>
</evidence>
<organism evidence="4 5">
    <name type="scientific">Candidatus Mediterraneibacter faecigallinarum</name>
    <dbReference type="NCBI Taxonomy" id="2838669"/>
    <lineage>
        <taxon>Bacteria</taxon>
        <taxon>Bacillati</taxon>
        <taxon>Bacillota</taxon>
        <taxon>Clostridia</taxon>
        <taxon>Lachnospirales</taxon>
        <taxon>Lachnospiraceae</taxon>
        <taxon>Mediterraneibacter</taxon>
    </lineage>
</organism>
<comment type="caution">
    <text evidence="4">The sequence shown here is derived from an EMBL/GenBank/DDBJ whole genome shotgun (WGS) entry which is preliminary data.</text>
</comment>
<evidence type="ECO:0000256" key="2">
    <source>
        <dbReference type="PROSITE-ProRule" id="PRU00335"/>
    </source>
</evidence>
<dbReference type="GO" id="GO:0003677">
    <property type="term" value="F:DNA binding"/>
    <property type="evidence" value="ECO:0007669"/>
    <property type="project" value="UniProtKB-UniRule"/>
</dbReference>
<dbReference type="Proteomes" id="UP000823894">
    <property type="component" value="Unassembled WGS sequence"/>
</dbReference>
<feature type="DNA-binding region" description="H-T-H motif" evidence="2">
    <location>
        <begin position="29"/>
        <end position="48"/>
    </location>
</feature>
<evidence type="ECO:0000256" key="1">
    <source>
        <dbReference type="ARBA" id="ARBA00023125"/>
    </source>
</evidence>
<sequence length="177" mass="20617">MDLRVEKTEKAIKNAFIELRSQKPLEKITVKELCAEARINKSTFYSHYQDIYALSEAMEKETVSSIINGIRHLKEYTFENSDAFSRELLLAFMSQISVINIVFSGKEQNHLGSQLDRELKRVIFRKYPEYEKDPEKNILLSYCIQGAYHAYLSNPEADTEVFVRTVEKIVKCLRPLV</sequence>
<name>A0A9D2NSQ3_9FIRM</name>
<proteinExistence type="predicted"/>
<dbReference type="InterPro" id="IPR001647">
    <property type="entry name" value="HTH_TetR"/>
</dbReference>
<dbReference type="PANTHER" id="PTHR43479">
    <property type="entry name" value="ACREF/ENVCD OPERON REPRESSOR-RELATED"/>
    <property type="match status" value="1"/>
</dbReference>
<dbReference type="PROSITE" id="PS50977">
    <property type="entry name" value="HTH_TETR_2"/>
    <property type="match status" value="1"/>
</dbReference>
<evidence type="ECO:0000313" key="5">
    <source>
        <dbReference type="Proteomes" id="UP000823894"/>
    </source>
</evidence>
<dbReference type="SUPFAM" id="SSF46689">
    <property type="entry name" value="Homeodomain-like"/>
    <property type="match status" value="1"/>
</dbReference>
<dbReference type="EMBL" id="DWWK01000030">
    <property type="protein sequence ID" value="HJC37911.1"/>
    <property type="molecule type" value="Genomic_DNA"/>
</dbReference>
<dbReference type="AlphaFoldDB" id="A0A9D2NSQ3"/>
<dbReference type="Gene3D" id="1.10.357.10">
    <property type="entry name" value="Tetracycline Repressor, domain 2"/>
    <property type="match status" value="1"/>
</dbReference>
<feature type="domain" description="HTH tetR-type" evidence="3">
    <location>
        <begin position="6"/>
        <end position="66"/>
    </location>
</feature>
<dbReference type="InterPro" id="IPR009057">
    <property type="entry name" value="Homeodomain-like_sf"/>
</dbReference>
<protein>
    <submittedName>
        <fullName evidence="4">TetR family transcriptional regulator</fullName>
    </submittedName>
</protein>